<dbReference type="STRING" id="2020962.A0A2N1JAL9"/>
<dbReference type="PANTHER" id="PTHR23003:SF62">
    <property type="entry name" value="SERINE_ARGININE (SR)-TYPE SHUTTLING MRNA BINDING PROTEIN NPL3"/>
    <property type="match status" value="1"/>
</dbReference>
<comment type="subcellular location">
    <subcellularLocation>
        <location evidence="1">Nucleus</location>
    </subcellularLocation>
</comment>
<dbReference type="PANTHER" id="PTHR23003">
    <property type="entry name" value="RNA RECOGNITION MOTIF RRM DOMAIN CONTAINING PROTEIN"/>
    <property type="match status" value="1"/>
</dbReference>
<dbReference type="AlphaFoldDB" id="A0A2N1JAL9"/>
<feature type="region of interest" description="Disordered" evidence="7">
    <location>
        <begin position="181"/>
        <end position="305"/>
    </location>
</feature>
<dbReference type="GO" id="GO:0006397">
    <property type="term" value="P:mRNA processing"/>
    <property type="evidence" value="ECO:0007669"/>
    <property type="project" value="UniProtKB-KW"/>
</dbReference>
<feature type="compositionally biased region" description="Acidic residues" evidence="7">
    <location>
        <begin position="294"/>
        <end position="305"/>
    </location>
</feature>
<evidence type="ECO:0000313" key="10">
    <source>
        <dbReference type="Proteomes" id="UP000232875"/>
    </source>
</evidence>
<feature type="compositionally biased region" description="Basic and acidic residues" evidence="7">
    <location>
        <begin position="198"/>
        <end position="288"/>
    </location>
</feature>
<evidence type="ECO:0000256" key="1">
    <source>
        <dbReference type="ARBA" id="ARBA00004123"/>
    </source>
</evidence>
<dbReference type="GO" id="GO:0003729">
    <property type="term" value="F:mRNA binding"/>
    <property type="evidence" value="ECO:0007669"/>
    <property type="project" value="TreeGrafter"/>
</dbReference>
<evidence type="ECO:0000313" key="9">
    <source>
        <dbReference type="EMBL" id="PKI83596.1"/>
    </source>
</evidence>
<dbReference type="GO" id="GO:0005737">
    <property type="term" value="C:cytoplasm"/>
    <property type="evidence" value="ECO:0007669"/>
    <property type="project" value="TreeGrafter"/>
</dbReference>
<dbReference type="Proteomes" id="UP000232875">
    <property type="component" value="Unassembled WGS sequence"/>
</dbReference>
<keyword evidence="3" id="KW-0677">Repeat</keyword>
<sequence>MDGPTRLYVGHLPPDVHRDDLGDFFCRVGRVIDVRVLSGFGFVEFENPRDADAAVQDFDGASFMGERLMVQFAKQPQRRDRDRDDGFRSRDRDRDRDSFGPPRARSDRPPRNAPRRGMYRIVVFNLPEGTSWQDLKDIGREYGSITFSNINRSRPDEGVIEYDNREDYELALSKIEGTELGGSRLRVEPEGEVPPPSMDRRERSPGPERRHRDDGYPPRDGDRWRNERPPRRDYRDERPPPPMREDEREPPPPREDERELLPSREDEREPLPIREDEHEDDAPAERAEPPSAPEFEEPVDDAPAS</sequence>
<protein>
    <recommendedName>
        <fullName evidence="8">RRM domain-containing protein</fullName>
    </recommendedName>
</protein>
<dbReference type="Gene3D" id="3.30.70.330">
    <property type="match status" value="2"/>
</dbReference>
<evidence type="ECO:0000256" key="2">
    <source>
        <dbReference type="ARBA" id="ARBA00022664"/>
    </source>
</evidence>
<feature type="domain" description="RRM" evidence="8">
    <location>
        <begin position="119"/>
        <end position="192"/>
    </location>
</feature>
<dbReference type="OrthoDB" id="1099063at2759"/>
<keyword evidence="10" id="KW-1185">Reference proteome</keyword>
<dbReference type="InterPro" id="IPR000504">
    <property type="entry name" value="RRM_dom"/>
</dbReference>
<dbReference type="InterPro" id="IPR050374">
    <property type="entry name" value="RRT5_SRSF_SR"/>
</dbReference>
<evidence type="ECO:0000259" key="8">
    <source>
        <dbReference type="PROSITE" id="PS50102"/>
    </source>
</evidence>
<keyword evidence="2" id="KW-0507">mRNA processing</keyword>
<feature type="compositionally biased region" description="Basic and acidic residues" evidence="7">
    <location>
        <begin position="77"/>
        <end position="110"/>
    </location>
</feature>
<dbReference type="SMART" id="SM00360">
    <property type="entry name" value="RRM"/>
    <property type="match status" value="2"/>
</dbReference>
<dbReference type="EMBL" id="KZ454991">
    <property type="protein sequence ID" value="PKI83596.1"/>
    <property type="molecule type" value="Genomic_DNA"/>
</dbReference>
<keyword evidence="5" id="KW-0539">Nucleus</keyword>
<feature type="region of interest" description="Disordered" evidence="7">
    <location>
        <begin position="74"/>
        <end position="114"/>
    </location>
</feature>
<dbReference type="CDD" id="cd12339">
    <property type="entry name" value="RRM2_SRSF1_4_like"/>
    <property type="match status" value="1"/>
</dbReference>
<evidence type="ECO:0000256" key="5">
    <source>
        <dbReference type="ARBA" id="ARBA00023242"/>
    </source>
</evidence>
<dbReference type="InterPro" id="IPR035979">
    <property type="entry name" value="RBD_domain_sf"/>
</dbReference>
<dbReference type="GO" id="GO:0005634">
    <property type="term" value="C:nucleus"/>
    <property type="evidence" value="ECO:0007669"/>
    <property type="project" value="UniProtKB-SubCell"/>
</dbReference>
<reference evidence="9 10" key="1">
    <citation type="submission" date="2017-10" db="EMBL/GenBank/DDBJ databases">
        <title>A novel species of cold-tolerant Malassezia isolated from bats.</title>
        <authorList>
            <person name="Lorch J.M."/>
            <person name="Palmer J.M."/>
            <person name="Vanderwolf K.J."/>
            <person name="Schmidt K.Z."/>
            <person name="Verant M.L."/>
            <person name="Weller T.J."/>
            <person name="Blehert D.S."/>
        </authorList>
    </citation>
    <scope>NUCLEOTIDE SEQUENCE [LARGE SCALE GENOMIC DNA]</scope>
    <source>
        <strain evidence="9 10">NWHC:44797-103</strain>
    </source>
</reference>
<dbReference type="Pfam" id="PF00076">
    <property type="entry name" value="RRM_1"/>
    <property type="match status" value="2"/>
</dbReference>
<accession>A0A2N1JAL9</accession>
<dbReference type="SUPFAM" id="SSF54928">
    <property type="entry name" value="RNA-binding domain, RBD"/>
    <property type="match status" value="1"/>
</dbReference>
<dbReference type="PROSITE" id="PS50102">
    <property type="entry name" value="RRM"/>
    <property type="match status" value="2"/>
</dbReference>
<gene>
    <name evidence="9" type="ORF">MVES_002679</name>
</gene>
<proteinExistence type="predicted"/>
<evidence type="ECO:0000256" key="6">
    <source>
        <dbReference type="PROSITE-ProRule" id="PRU00176"/>
    </source>
</evidence>
<evidence type="ECO:0000256" key="4">
    <source>
        <dbReference type="ARBA" id="ARBA00022884"/>
    </source>
</evidence>
<evidence type="ECO:0000256" key="7">
    <source>
        <dbReference type="SAM" id="MobiDB-lite"/>
    </source>
</evidence>
<organism evidence="9 10">
    <name type="scientific">Malassezia vespertilionis</name>
    <dbReference type="NCBI Taxonomy" id="2020962"/>
    <lineage>
        <taxon>Eukaryota</taxon>
        <taxon>Fungi</taxon>
        <taxon>Dikarya</taxon>
        <taxon>Basidiomycota</taxon>
        <taxon>Ustilaginomycotina</taxon>
        <taxon>Malasseziomycetes</taxon>
        <taxon>Malasseziales</taxon>
        <taxon>Malasseziaceae</taxon>
        <taxon>Malassezia</taxon>
    </lineage>
</organism>
<name>A0A2N1JAL9_9BASI</name>
<evidence type="ECO:0000256" key="3">
    <source>
        <dbReference type="ARBA" id="ARBA00022737"/>
    </source>
</evidence>
<keyword evidence="4 6" id="KW-0694">RNA-binding</keyword>
<feature type="domain" description="RRM" evidence="8">
    <location>
        <begin position="5"/>
        <end position="75"/>
    </location>
</feature>
<dbReference type="InterPro" id="IPR012677">
    <property type="entry name" value="Nucleotide-bd_a/b_plait_sf"/>
</dbReference>